<keyword evidence="1" id="KW-0472">Membrane</keyword>
<evidence type="ECO:0000313" key="2">
    <source>
        <dbReference type="EMBL" id="QBZ55088.1"/>
    </source>
</evidence>
<reference evidence="2 3" key="1">
    <citation type="journal article" date="2019" name="Mol. Biol. Evol.">
        <title>Blast fungal genomes show frequent chromosomal changes, gene gains and losses, and effector gene turnover.</title>
        <authorList>
            <person name="Gomez Luciano L.B."/>
            <person name="Jason Tsai I."/>
            <person name="Chuma I."/>
            <person name="Tosa Y."/>
            <person name="Chen Y.H."/>
            <person name="Li J.Y."/>
            <person name="Li M.Y."/>
            <person name="Jade Lu M.Y."/>
            <person name="Nakayashiki H."/>
            <person name="Li W.H."/>
        </authorList>
    </citation>
    <scope>NUCLEOTIDE SEQUENCE [LARGE SCALE GENOMIC DNA]</scope>
    <source>
        <strain evidence="2">MZ5-1-6</strain>
    </source>
</reference>
<organism evidence="2 3">
    <name type="scientific">Pyricularia oryzae</name>
    <name type="common">Rice blast fungus</name>
    <name type="synonym">Magnaporthe oryzae</name>
    <dbReference type="NCBI Taxonomy" id="318829"/>
    <lineage>
        <taxon>Eukaryota</taxon>
        <taxon>Fungi</taxon>
        <taxon>Dikarya</taxon>
        <taxon>Ascomycota</taxon>
        <taxon>Pezizomycotina</taxon>
        <taxon>Sordariomycetes</taxon>
        <taxon>Sordariomycetidae</taxon>
        <taxon>Magnaporthales</taxon>
        <taxon>Pyriculariaceae</taxon>
        <taxon>Pyricularia</taxon>
    </lineage>
</organism>
<feature type="transmembrane region" description="Helical" evidence="1">
    <location>
        <begin position="85"/>
        <end position="106"/>
    </location>
</feature>
<gene>
    <name evidence="2" type="ORF">PoMZ_10804</name>
</gene>
<accession>A0A4P7MYG9</accession>
<proteinExistence type="predicted"/>
<name>A0A4P7MYG9_PYROR</name>
<keyword evidence="1" id="KW-0812">Transmembrane</keyword>
<sequence length="114" mass="12227">MGELLADRLPHVMEALFGLWPAADQAKGQPFVGLEILLKQHAPAFCCSGNSKLAWLSSRTPRIRGTSTTYAFANNDGANKPAGPAPMPVVFLAFGPTVTCIIIILVKRGISLFF</sequence>
<evidence type="ECO:0000313" key="3">
    <source>
        <dbReference type="Proteomes" id="UP000294847"/>
    </source>
</evidence>
<evidence type="ECO:0000256" key="1">
    <source>
        <dbReference type="SAM" id="Phobius"/>
    </source>
</evidence>
<dbReference type="EMBL" id="CP034204">
    <property type="protein sequence ID" value="QBZ55088.1"/>
    <property type="molecule type" value="Genomic_DNA"/>
</dbReference>
<protein>
    <submittedName>
        <fullName evidence="2">Uncharacterized protein</fullName>
    </submittedName>
</protein>
<dbReference type="AlphaFoldDB" id="A0A4P7MYG9"/>
<keyword evidence="1" id="KW-1133">Transmembrane helix</keyword>
<dbReference type="Proteomes" id="UP000294847">
    <property type="component" value="Chromosome 1"/>
</dbReference>